<evidence type="ECO:0000313" key="11">
    <source>
        <dbReference type="EMBL" id="KAK2154969.1"/>
    </source>
</evidence>
<evidence type="ECO:0000256" key="2">
    <source>
        <dbReference type="ARBA" id="ARBA00022729"/>
    </source>
</evidence>
<dbReference type="PROSITE" id="PS51233">
    <property type="entry name" value="VWFD"/>
    <property type="match status" value="1"/>
</dbReference>
<dbReference type="SMART" id="SM00209">
    <property type="entry name" value="TSP1"/>
    <property type="match status" value="1"/>
</dbReference>
<dbReference type="PANTHER" id="PTHR11339">
    <property type="entry name" value="EXTRACELLULAR MATRIX GLYCOPROTEIN RELATED"/>
    <property type="match status" value="1"/>
</dbReference>
<evidence type="ECO:0000256" key="8">
    <source>
        <dbReference type="SAM" id="MobiDB-lite"/>
    </source>
</evidence>
<dbReference type="FunFam" id="2.10.25.10:FF:000610">
    <property type="entry name" value="protein HEG homolog 1 isoform X1"/>
    <property type="match status" value="1"/>
</dbReference>
<feature type="domain" description="EGF-like" evidence="9">
    <location>
        <begin position="10"/>
        <end position="49"/>
    </location>
</feature>
<dbReference type="InterPro" id="IPR013320">
    <property type="entry name" value="ConA-like_dom_sf"/>
</dbReference>
<dbReference type="Pfam" id="PF00094">
    <property type="entry name" value="VWD"/>
    <property type="match status" value="1"/>
</dbReference>
<dbReference type="EMBL" id="JAODUP010000252">
    <property type="protein sequence ID" value="KAK2154969.1"/>
    <property type="molecule type" value="Genomic_DNA"/>
</dbReference>
<dbReference type="SUPFAM" id="SSF49899">
    <property type="entry name" value="Concanavalin A-like lectins/glucanases"/>
    <property type="match status" value="1"/>
</dbReference>
<comment type="caution">
    <text evidence="11">The sequence shown here is derived from an EMBL/GenBank/DDBJ whole genome shotgun (WGS) entry which is preliminary data.</text>
</comment>
<feature type="domain" description="EGF-like" evidence="9">
    <location>
        <begin position="233"/>
        <end position="268"/>
    </location>
</feature>
<evidence type="ECO:0000259" key="10">
    <source>
        <dbReference type="PROSITE" id="PS51233"/>
    </source>
</evidence>
<feature type="disulfide bond" evidence="7">
    <location>
        <begin position="39"/>
        <end position="48"/>
    </location>
</feature>
<protein>
    <submittedName>
        <fullName evidence="11">Uncharacterized protein</fullName>
    </submittedName>
</protein>
<dbReference type="PRINTS" id="PR01705">
    <property type="entry name" value="TSP1REPEAT"/>
</dbReference>
<dbReference type="SUPFAM" id="SSF57196">
    <property type="entry name" value="EGF/Laminin"/>
    <property type="match status" value="3"/>
</dbReference>
<dbReference type="FunFam" id="2.10.25.10:FF:000012">
    <property type="entry name" value="Delta-like protein"/>
    <property type="match status" value="1"/>
</dbReference>
<name>A0AAD9JKN2_9ANNE</name>
<dbReference type="Proteomes" id="UP001208570">
    <property type="component" value="Unassembled WGS sequence"/>
</dbReference>
<dbReference type="PROSITE" id="PS50026">
    <property type="entry name" value="EGF_3"/>
    <property type="match status" value="3"/>
</dbReference>
<evidence type="ECO:0000256" key="6">
    <source>
        <dbReference type="ARBA" id="ARBA00023180"/>
    </source>
</evidence>
<dbReference type="SUPFAM" id="SSF57567">
    <property type="entry name" value="Serine protease inhibitors"/>
    <property type="match status" value="1"/>
</dbReference>
<evidence type="ECO:0000256" key="4">
    <source>
        <dbReference type="ARBA" id="ARBA00022837"/>
    </source>
</evidence>
<feature type="region of interest" description="Disordered" evidence="8">
    <location>
        <begin position="691"/>
        <end position="728"/>
    </location>
</feature>
<dbReference type="InterPro" id="IPR014853">
    <property type="entry name" value="VWF/SSPO/ZAN-like_Cys-rich_dom"/>
</dbReference>
<comment type="caution">
    <text evidence="7">Lacks conserved residue(s) required for the propagation of feature annotation.</text>
</comment>
<dbReference type="PROSITE" id="PS50092">
    <property type="entry name" value="TSP1"/>
    <property type="match status" value="1"/>
</dbReference>
<sequence>MLSDKGLRAYDNMCVSRPCYHGGTCVVNETVSARFVCLCPPNYTGYRCETCLNCTHPTHPPYLTCYNGGIRTGYGANQYCYCPITKTGKQCEMNTTLCSSSANHPCLHGGTCYNHTAFGSGLRCLCTPGWVGAHCEIEAKLECSANNGYYNETYMHRSGSMGYNRQNCTYRTKVAEQYTTYSLSSCRYHMRRSGVPMFRDGVHGFVKRIESISLYQCDIGDGLLRYTYHLCCPSCYSNPCLNGGWCEQDSNMNYVCQCRYGYEGQNCENRINMCIISGDPHYKTIDGKQIHFQGLCKYNLVSRRSASSGLPDFSVLGKNEKRKGNDRVSYPSYFEVHYMNYTIKLKKHGLVTVNNEVVYPDHSFPPHFKITKNGLFTRFEAKDGLIVDFDGDWIGLIRVPDSYRDKIHGLCGNYDGDVNNDMTTSNNTLTTNYWEVGNSWQVDDPDVTNCSSPKDDNTPTCNENTDRLIQTDEYCGLLNDTSEVFSSCLKESPLMGESFFESCAYDVCANEGNLTAAKEAACAILSSFATYCQSKKHVILWRTKASCPMKCPAGMVFKEKGPACAATCERPDGPEKCSYPDTETCMCPDEMILLNGTCQKPELCKCPGGYEIGSSWLSDDCSLRFKCEACKECEKRKVAKVYKDHYSCAKTEMCKKINGTAQCQSCNVNGGWGSWTQWSDCNKKTKLQTRKRSCNNPTPKCGGQLCSGSSNETQSCDPNSSGPIEPNPPSCDPDFDFQEACSECNLFANPNMFVANPCSCASYYQCSKDQVSGYYNVYELPCGPCTCWDQDILTCDRDPMNRNPNHDQCVEVTEAPEDIQYNGDKKPTICLDFNDKQQPFKNSQGFYVSWSKYNTATVLDNGVEGTALRFNGDRLEIPAYNNKEIDKMTISLWYKREAVNSVGGGVSINGFNNIRVKSDEWHHVTLTYDGDVVKFYLDGELEGSSVLKGFRTRVQCPLLIGSLYDRSYFYGLMDKVCLYDEAISGSQVKSDFMKYKTT</sequence>
<dbReference type="PROSITE" id="PS01186">
    <property type="entry name" value="EGF_2"/>
    <property type="match status" value="2"/>
</dbReference>
<keyword evidence="3" id="KW-0677">Repeat</keyword>
<dbReference type="CDD" id="cd00054">
    <property type="entry name" value="EGF_CA"/>
    <property type="match status" value="2"/>
</dbReference>
<dbReference type="InterPro" id="IPR036383">
    <property type="entry name" value="TSP1_rpt_sf"/>
</dbReference>
<keyword evidence="12" id="KW-1185">Reference proteome</keyword>
<dbReference type="Pfam" id="PF13385">
    <property type="entry name" value="Laminin_G_3"/>
    <property type="match status" value="1"/>
</dbReference>
<dbReference type="Gene3D" id="2.60.120.200">
    <property type="match status" value="1"/>
</dbReference>
<evidence type="ECO:0000256" key="3">
    <source>
        <dbReference type="ARBA" id="ARBA00022737"/>
    </source>
</evidence>
<keyword evidence="6" id="KW-0325">Glycoprotein</keyword>
<dbReference type="InterPro" id="IPR000884">
    <property type="entry name" value="TSP1_rpt"/>
</dbReference>
<dbReference type="InterPro" id="IPR050780">
    <property type="entry name" value="Mucin_vWF_Thrombospondin_sf"/>
</dbReference>
<evidence type="ECO:0000313" key="12">
    <source>
        <dbReference type="Proteomes" id="UP001208570"/>
    </source>
</evidence>
<dbReference type="InterPro" id="IPR036084">
    <property type="entry name" value="Ser_inhib-like_sf"/>
</dbReference>
<dbReference type="PROSITE" id="PS00022">
    <property type="entry name" value="EGF_1"/>
    <property type="match status" value="3"/>
</dbReference>
<feature type="domain" description="VWFD" evidence="10">
    <location>
        <begin position="272"/>
        <end position="451"/>
    </location>
</feature>
<dbReference type="InterPro" id="IPR001846">
    <property type="entry name" value="VWF_type-D"/>
</dbReference>
<dbReference type="SMART" id="SM00832">
    <property type="entry name" value="C8"/>
    <property type="match status" value="1"/>
</dbReference>
<dbReference type="CDD" id="cd19941">
    <property type="entry name" value="TIL"/>
    <property type="match status" value="1"/>
</dbReference>
<dbReference type="Gene3D" id="2.10.25.10">
    <property type="entry name" value="Laminin"/>
    <property type="match status" value="4"/>
</dbReference>
<dbReference type="InterPro" id="IPR000742">
    <property type="entry name" value="EGF"/>
</dbReference>
<dbReference type="Pfam" id="PF00008">
    <property type="entry name" value="EGF"/>
    <property type="match status" value="1"/>
</dbReference>
<accession>A0AAD9JKN2</accession>
<dbReference type="SUPFAM" id="SSF82895">
    <property type="entry name" value="TSP-1 type 1 repeat"/>
    <property type="match status" value="1"/>
</dbReference>
<dbReference type="SMART" id="SM00216">
    <property type="entry name" value="VWD"/>
    <property type="match status" value="1"/>
</dbReference>
<organism evidence="11 12">
    <name type="scientific">Paralvinella palmiformis</name>
    <dbReference type="NCBI Taxonomy" id="53620"/>
    <lineage>
        <taxon>Eukaryota</taxon>
        <taxon>Metazoa</taxon>
        <taxon>Spiralia</taxon>
        <taxon>Lophotrochozoa</taxon>
        <taxon>Annelida</taxon>
        <taxon>Polychaeta</taxon>
        <taxon>Sedentaria</taxon>
        <taxon>Canalipalpata</taxon>
        <taxon>Terebellida</taxon>
        <taxon>Terebelliformia</taxon>
        <taxon>Alvinellidae</taxon>
        <taxon>Paralvinella</taxon>
    </lineage>
</organism>
<feature type="disulfide bond" evidence="7">
    <location>
        <begin position="258"/>
        <end position="267"/>
    </location>
</feature>
<reference evidence="11" key="1">
    <citation type="journal article" date="2023" name="Mol. Biol. Evol.">
        <title>Third-Generation Sequencing Reveals the Adaptive Role of the Epigenome in Three Deep-Sea Polychaetes.</title>
        <authorList>
            <person name="Perez M."/>
            <person name="Aroh O."/>
            <person name="Sun Y."/>
            <person name="Lan Y."/>
            <person name="Juniper S.K."/>
            <person name="Young C.R."/>
            <person name="Angers B."/>
            <person name="Qian P.Y."/>
        </authorList>
    </citation>
    <scope>NUCLEOTIDE SEQUENCE</scope>
    <source>
        <strain evidence="11">P08H-3</strain>
    </source>
</reference>
<feature type="compositionally biased region" description="Polar residues" evidence="8">
    <location>
        <begin position="706"/>
        <end position="722"/>
    </location>
</feature>
<evidence type="ECO:0000256" key="5">
    <source>
        <dbReference type="ARBA" id="ARBA00023157"/>
    </source>
</evidence>
<evidence type="ECO:0000256" key="7">
    <source>
        <dbReference type="PROSITE-ProRule" id="PRU00076"/>
    </source>
</evidence>
<feature type="disulfide bond" evidence="7">
    <location>
        <begin position="126"/>
        <end position="135"/>
    </location>
</feature>
<dbReference type="FunFam" id="2.20.100.10:FF:000001">
    <property type="entry name" value="semaphorin-5A isoform X1"/>
    <property type="match status" value="1"/>
</dbReference>
<evidence type="ECO:0000256" key="1">
    <source>
        <dbReference type="ARBA" id="ARBA00022536"/>
    </source>
</evidence>
<dbReference type="Gene3D" id="2.20.100.10">
    <property type="entry name" value="Thrombospondin type-1 (TSP1) repeat"/>
    <property type="match status" value="1"/>
</dbReference>
<feature type="domain" description="EGF-like" evidence="9">
    <location>
        <begin position="94"/>
        <end position="136"/>
    </location>
</feature>
<proteinExistence type="predicted"/>
<gene>
    <name evidence="11" type="ORF">LSH36_252g01059</name>
</gene>
<dbReference type="AlphaFoldDB" id="A0AAD9JKN2"/>
<keyword evidence="2" id="KW-0732">Signal</keyword>
<keyword evidence="4" id="KW-0106">Calcium</keyword>
<keyword evidence="5 7" id="KW-1015">Disulfide bond</keyword>
<keyword evidence="1 7" id="KW-0245">EGF-like domain</keyword>
<evidence type="ECO:0000259" key="9">
    <source>
        <dbReference type="PROSITE" id="PS50026"/>
    </source>
</evidence>
<dbReference type="SMART" id="SM00181">
    <property type="entry name" value="EGF"/>
    <property type="match status" value="4"/>
</dbReference>